<feature type="compositionally biased region" description="Acidic residues" evidence="7">
    <location>
        <begin position="1"/>
        <end position="24"/>
    </location>
</feature>
<dbReference type="EnsemblMetazoa" id="CJA20104.1">
    <property type="protein sequence ID" value="CJA20104.1"/>
    <property type="gene ID" value="WBGene00175675"/>
</dbReference>
<dbReference type="GO" id="GO:0005886">
    <property type="term" value="C:plasma membrane"/>
    <property type="evidence" value="ECO:0007669"/>
    <property type="project" value="TreeGrafter"/>
</dbReference>
<keyword evidence="4" id="KW-0769">Symport</keyword>
<dbReference type="PROSITE" id="PS50267">
    <property type="entry name" value="NA_NEUROTRAN_SYMP_3"/>
    <property type="match status" value="1"/>
</dbReference>
<sequence>MSELSEELAADSEESLLEGTEDDTTNPVKPSHSDASLSKFPTLRETHNKNWVRTEGKRIVEQYFNCEPFNNAQNEILSKFLSNENVENAIKSPIIEEGEDQERLDDWKYVDQVYENAIPKISYTEERIGHFFPVMASMNISNAILFPIVMMRYGGFAFLFPFIFTTVTVTVPINYILYCLGQFSSLPTPVLYTRLAPFAFPIGIALYVIQFIVSACIRFDHRFITLAIEFFYVLISEKPPHGELSRVEGVLNGFQQVCARGDVFVEGTCRDARLYRIDGKTQEEYVLAHLRSTLQQDDAILAFANGVRHPNRIYEPVYEHAHYTSAVCAMTIFLFLISFSGIKFFVVRVQRVVFVGIITACIINIFMVVGFLGSHALAFVDVIGYDVNEILRVKTWLVAAIHSLTIFGVSDGAFVFIGSINNFHNNATVDLIRCTIISLFVLILFSMFFGSAAVTGISLFFTRISKRTLTSTELRSLIFNHRHFYEYLYVFFSQTIGLRFWLLVFVICIVFWQLSGLMIMADGTVRMFYRIFKTSVRLPQVPIRLVFLMFHCVAMAFTHLSFYTYQRFPLRLGPYAAFLHLFVWNLMDFRQWYVVVMTIGRRYRGILYIVRVFALYYCKVFLQLFIGTLIAYDMSYISSSIMKRFLLVPVFFSFGIIAQYMIQRRGNLSLTPNEWFRPTFNQHYDEYRKQENALMGESDRFKGDAMQMMLNTIQQKWYKITMNKKKYKSR</sequence>
<feature type="transmembrane region" description="Helical" evidence="8">
    <location>
        <begin position="608"/>
        <end position="632"/>
    </location>
</feature>
<feature type="transmembrane region" description="Helical" evidence="8">
    <location>
        <begin position="498"/>
        <end position="520"/>
    </location>
</feature>
<dbReference type="InterPro" id="IPR037272">
    <property type="entry name" value="SNS_sf"/>
</dbReference>
<evidence type="ECO:0000256" key="8">
    <source>
        <dbReference type="SAM" id="Phobius"/>
    </source>
</evidence>
<evidence type="ECO:0000256" key="2">
    <source>
        <dbReference type="ARBA" id="ARBA00022448"/>
    </source>
</evidence>
<feature type="transmembrane region" description="Helical" evidence="8">
    <location>
        <begin position="198"/>
        <end position="217"/>
    </location>
</feature>
<feature type="transmembrane region" description="Helical" evidence="8">
    <location>
        <begin position="644"/>
        <end position="662"/>
    </location>
</feature>
<dbReference type="SUPFAM" id="SSF161070">
    <property type="entry name" value="SNF-like"/>
    <property type="match status" value="1"/>
</dbReference>
<keyword evidence="3 8" id="KW-0812">Transmembrane</keyword>
<evidence type="ECO:0000256" key="7">
    <source>
        <dbReference type="SAM" id="MobiDB-lite"/>
    </source>
</evidence>
<feature type="transmembrane region" description="Helical" evidence="8">
    <location>
        <begin position="395"/>
        <end position="417"/>
    </location>
</feature>
<name>A0A8R1E3A9_CAEJA</name>
<dbReference type="Proteomes" id="UP000005237">
    <property type="component" value="Unassembled WGS sequence"/>
</dbReference>
<dbReference type="GO" id="GO:0005283">
    <property type="term" value="F:amino acid:sodium symporter activity"/>
    <property type="evidence" value="ECO:0007669"/>
    <property type="project" value="TreeGrafter"/>
</dbReference>
<dbReference type="InterPro" id="IPR000175">
    <property type="entry name" value="Na/ntran_symport"/>
</dbReference>
<keyword evidence="6 8" id="KW-0472">Membrane</keyword>
<protein>
    <submittedName>
        <fullName evidence="9">Uncharacterized protein</fullName>
    </submittedName>
</protein>
<organism evidence="9 10">
    <name type="scientific">Caenorhabditis japonica</name>
    <dbReference type="NCBI Taxonomy" id="281687"/>
    <lineage>
        <taxon>Eukaryota</taxon>
        <taxon>Metazoa</taxon>
        <taxon>Ecdysozoa</taxon>
        <taxon>Nematoda</taxon>
        <taxon>Chromadorea</taxon>
        <taxon>Rhabditida</taxon>
        <taxon>Rhabditina</taxon>
        <taxon>Rhabditomorpha</taxon>
        <taxon>Rhabditoidea</taxon>
        <taxon>Rhabditidae</taxon>
        <taxon>Peloderinae</taxon>
        <taxon>Caenorhabditis</taxon>
    </lineage>
</organism>
<feature type="transmembrane region" description="Helical" evidence="8">
    <location>
        <begin position="541"/>
        <end position="562"/>
    </location>
</feature>
<proteinExistence type="predicted"/>
<evidence type="ECO:0000256" key="3">
    <source>
        <dbReference type="ARBA" id="ARBA00022692"/>
    </source>
</evidence>
<keyword evidence="2" id="KW-0813">Transport</keyword>
<feature type="transmembrane region" description="Helical" evidence="8">
    <location>
        <begin position="156"/>
        <end position="178"/>
    </location>
</feature>
<feature type="compositionally biased region" description="Polar residues" evidence="7">
    <location>
        <begin position="25"/>
        <end position="36"/>
    </location>
</feature>
<dbReference type="AlphaFoldDB" id="A0A8R1E3A9"/>
<keyword evidence="10" id="KW-1185">Reference proteome</keyword>
<feature type="transmembrane region" description="Helical" evidence="8">
    <location>
        <begin position="352"/>
        <end position="383"/>
    </location>
</feature>
<reference evidence="9" key="2">
    <citation type="submission" date="2022-06" db="UniProtKB">
        <authorList>
            <consortium name="EnsemblMetazoa"/>
        </authorList>
    </citation>
    <scope>IDENTIFICATION</scope>
    <source>
        <strain evidence="9">DF5081</strain>
    </source>
</reference>
<feature type="region of interest" description="Disordered" evidence="7">
    <location>
        <begin position="1"/>
        <end position="40"/>
    </location>
</feature>
<keyword evidence="5 8" id="KW-1133">Transmembrane helix</keyword>
<evidence type="ECO:0000256" key="1">
    <source>
        <dbReference type="ARBA" id="ARBA00004141"/>
    </source>
</evidence>
<evidence type="ECO:0000256" key="5">
    <source>
        <dbReference type="ARBA" id="ARBA00022989"/>
    </source>
</evidence>
<comment type="subcellular location">
    <subcellularLocation>
        <location evidence="1">Membrane</location>
        <topology evidence="1">Multi-pass membrane protein</topology>
    </subcellularLocation>
</comment>
<dbReference type="PANTHER" id="PTHR11616">
    <property type="entry name" value="SODIUM/CHLORIDE DEPENDENT TRANSPORTER"/>
    <property type="match status" value="1"/>
</dbReference>
<feature type="transmembrane region" description="Helical" evidence="8">
    <location>
        <begin position="321"/>
        <end position="346"/>
    </location>
</feature>
<dbReference type="GO" id="GO:0089718">
    <property type="term" value="P:amino acid import across plasma membrane"/>
    <property type="evidence" value="ECO:0007669"/>
    <property type="project" value="TreeGrafter"/>
</dbReference>
<feature type="transmembrane region" description="Helical" evidence="8">
    <location>
        <begin position="437"/>
        <end position="462"/>
    </location>
</feature>
<feature type="transmembrane region" description="Helical" evidence="8">
    <location>
        <begin position="568"/>
        <end position="587"/>
    </location>
</feature>
<evidence type="ECO:0000313" key="10">
    <source>
        <dbReference type="Proteomes" id="UP000005237"/>
    </source>
</evidence>
<evidence type="ECO:0000256" key="4">
    <source>
        <dbReference type="ARBA" id="ARBA00022847"/>
    </source>
</evidence>
<accession>A0A8R1E3A9</accession>
<reference evidence="10" key="1">
    <citation type="submission" date="2010-08" db="EMBL/GenBank/DDBJ databases">
        <authorList>
            <consortium name="Caenorhabditis japonica Sequencing Consortium"/>
            <person name="Wilson R.K."/>
        </authorList>
    </citation>
    <scope>NUCLEOTIDE SEQUENCE [LARGE SCALE GENOMIC DNA]</scope>
    <source>
        <strain evidence="10">DF5081</strain>
    </source>
</reference>
<evidence type="ECO:0000313" key="9">
    <source>
        <dbReference type="EnsemblMetazoa" id="CJA20104.1"/>
    </source>
</evidence>
<dbReference type="PANTHER" id="PTHR11616:SF241">
    <property type="entry name" value="SODIUM- AND CHLORIDE-DEPENDENT GLYCINE TRANSPORTER 2"/>
    <property type="match status" value="1"/>
</dbReference>
<evidence type="ECO:0000256" key="6">
    <source>
        <dbReference type="ARBA" id="ARBA00023136"/>
    </source>
</evidence>